<dbReference type="Proteomes" id="UP001218218">
    <property type="component" value="Unassembled WGS sequence"/>
</dbReference>
<accession>A0AAD7AKA7</accession>
<comment type="similarity">
    <text evidence="6">Belongs to the DOP1 family.</text>
</comment>
<evidence type="ECO:0000256" key="6">
    <source>
        <dbReference type="ARBA" id="ARBA00046326"/>
    </source>
</evidence>
<organism evidence="11 12">
    <name type="scientific">Mycena albidolilacea</name>
    <dbReference type="NCBI Taxonomy" id="1033008"/>
    <lineage>
        <taxon>Eukaryota</taxon>
        <taxon>Fungi</taxon>
        <taxon>Dikarya</taxon>
        <taxon>Basidiomycota</taxon>
        <taxon>Agaricomycotina</taxon>
        <taxon>Agaricomycetes</taxon>
        <taxon>Agaricomycetidae</taxon>
        <taxon>Agaricales</taxon>
        <taxon>Marasmiineae</taxon>
        <taxon>Mycenaceae</taxon>
        <taxon>Mycena</taxon>
    </lineage>
</organism>
<feature type="domain" description="DOP1-like middle TPR" evidence="9">
    <location>
        <begin position="334"/>
        <end position="514"/>
    </location>
</feature>
<name>A0AAD7AKA7_9AGAR</name>
<dbReference type="InterPro" id="IPR056457">
    <property type="entry name" value="DOP1_C"/>
</dbReference>
<dbReference type="GO" id="GO:0005768">
    <property type="term" value="C:endosome"/>
    <property type="evidence" value="ECO:0007669"/>
    <property type="project" value="TreeGrafter"/>
</dbReference>
<dbReference type="PANTHER" id="PTHR14042">
    <property type="entry name" value="DOPEY-RELATED"/>
    <property type="match status" value="1"/>
</dbReference>
<dbReference type="SUPFAM" id="SSF48371">
    <property type="entry name" value="ARM repeat"/>
    <property type="match status" value="2"/>
</dbReference>
<feature type="region of interest" description="Disordered" evidence="7">
    <location>
        <begin position="960"/>
        <end position="986"/>
    </location>
</feature>
<evidence type="ECO:0000256" key="3">
    <source>
        <dbReference type="ARBA" id="ARBA00022927"/>
    </source>
</evidence>
<dbReference type="InterPro" id="IPR040314">
    <property type="entry name" value="DOP1"/>
</dbReference>
<dbReference type="GO" id="GO:0005829">
    <property type="term" value="C:cytosol"/>
    <property type="evidence" value="ECO:0007669"/>
    <property type="project" value="GOC"/>
</dbReference>
<evidence type="ECO:0000259" key="10">
    <source>
        <dbReference type="Pfam" id="PF24598"/>
    </source>
</evidence>
<evidence type="ECO:0000313" key="12">
    <source>
        <dbReference type="Proteomes" id="UP001218218"/>
    </source>
</evidence>
<sequence length="1786" mass="200501">MSHKPAGTDGSEISVKKWLAERNSERAAAQKAFAADPKYKKYTQQVERCLNSFDNVHEWADCIAFLKQLLKTFQSYMQFKEIPRKLVVAKRLSQCLNPALPTGVHQRALDVYSHILAVLGSEGLKRDLALWSSGLFPFFEYAATSVKPALLNLYDTHYLPLQSDLRPVMKSFILALLPGLEEETGEFFEKVLSLLDRLSGTVSPAFFFQNIWLVMLTSPSARGTAINLLTRRLPRLNAEEDISTIIGRDIGLMIRAFASALEDDNLLVRRGALDLLLQSLRVDSAAIRKAQSDDRTILMRAATSVVLRRDLSLNRRLYTWLLGPDENSEHQVAYLREHALELLQSTLRDEMVSPSGEYAESRPFKIFISLLDKWEIGAPLTESLVFDAFKSIKRLTEAADGGEDVTMTASTLYEAVEPSVLWKQLLSAVFKEITGDGTQIEALRMVLFILRTFPQEEEIQTIHLPVIFASIADLLDIQIQRSVARTLTPSVRESLILLEEMLRQIPPAALMQRPELSGDMDLIAKSQRPYIFAATFYGFEPTLDDTPPPLGPFTIPFASAFQNLIVLSTSCSRFLKEGCTTPGPLREVSAQSLLLLHRLVQRLDSQITLTWSPDQWLSLVLGTLEHESCNFTMVDRAISLIVALHGTANLLPRLLVDERSVMSKLVNRLLKYLRPNFTVYHVRSVTLIWSLQNATSRSHVESILAQTMNAPESRNVQEAYEAFGVLWRLTEDNLLPGFRFKVPMMIVLDTLKNEDPCLRRIGETWMRCSLKSYLRVLDPILFDLLEPSIRRIPNTAKVRGRELHGFLYERPFDQRYTNHLLEMLLSIIRFGGQGFAKTARSTSIKRSHHTALIQRVETMGLPDPEPSYLEVLVEILLRFLASEPKPASDAVMQPNNVVIQSTSVDLLQAIVTRGEVDPVTVEVIEALVVGKLYFCIHRARLDLQNKLLHLLHSLIFASTTGNDPPSSGKQRQGDGSVEGTSDSQEAAPRAYPVNPLLIQTLVDGIATPMNRPVLQHWLDFVLMAVPQFQPTLQAVVTPLNECLCRQVLASLGDILNVTFKDGLFTDDLTSSATDAELIMLLGGLERLVLLSLAYPADSSSSEDEQAPTEKVPENSGLLGYVSTVFSSESVQNFGEEQLTAKSPGYRSLHEGVRVLYLVWSTLLWSDRETWSSKDDSLSLIYTRTRLRCRRVLEHLFRVQSAEVFESIIDCWNRELPESGVPYEQAFELVDVLIASAQSAVHMICESITCRISGVSEKTKKQAINPDLTDVVLFQFLEQYLQRLEGPIALQVWGRFLQLVKDIFGSSTREFKPQTYPTLRCLTVLAEKITQTTAMEDRRIRKELQETFGKLLDSCVVFIGRAYDQGSWIRRSTKDALGGTSGRESPAPRADEKLTASVSSVPDATPRTAPTELASQVNLFIATTAMSSLRRFLMDNDKVVAACTNIVYYIVSPAMKGKSRPMDVDTTVVTILVEMTKIPAALRTWKPPVAELLSDNRLFNCNCEDAEKFKPIVKSLFDLDKTAFPELLAKVATAPSANIFTNREYEMLLRSLNIRRLSFVLFAGDKNHFLTLLPSIQEKLVDILRNVTAPIVQSEVYLCIRVLLSRLSQHNLTSFWPVLLTELYRIFEQLMTALPADGSEDLQLILSASKCLDLLLTLQSEEFQIHQWIFITDTVDAIYRPDECFPEAMLDQLAEIVSSLPAADSREPPATNGLIASPSPYVANFGSQRAMRRPLLNSIRQIESIRDLAPFFSSVSISSYESVYASAGSVDWSAIEKGIMEDMFDGR</sequence>
<evidence type="ECO:0000259" key="8">
    <source>
        <dbReference type="Pfam" id="PF04118"/>
    </source>
</evidence>
<keyword evidence="12" id="KW-1185">Reference proteome</keyword>
<keyword evidence="5" id="KW-0472">Membrane</keyword>
<dbReference type="GO" id="GO:0005802">
    <property type="term" value="C:trans-Golgi network"/>
    <property type="evidence" value="ECO:0007669"/>
    <property type="project" value="TreeGrafter"/>
</dbReference>
<comment type="subcellular location">
    <subcellularLocation>
        <location evidence="1">Golgi apparatus membrane</location>
        <topology evidence="1">Peripheral membrane protein</topology>
    </subcellularLocation>
</comment>
<proteinExistence type="inferred from homology"/>
<dbReference type="EMBL" id="JARIHO010000005">
    <property type="protein sequence ID" value="KAJ7361331.1"/>
    <property type="molecule type" value="Genomic_DNA"/>
</dbReference>
<dbReference type="PANTHER" id="PTHR14042:SF24">
    <property type="entry name" value="PROTEIN DOPEY-1 HOMOLOG"/>
    <property type="match status" value="1"/>
</dbReference>
<feature type="region of interest" description="Disordered" evidence="7">
    <location>
        <begin position="1373"/>
        <end position="1407"/>
    </location>
</feature>
<dbReference type="InterPro" id="IPR007249">
    <property type="entry name" value="DOP1_N"/>
</dbReference>
<evidence type="ECO:0000313" key="11">
    <source>
        <dbReference type="EMBL" id="KAJ7361331.1"/>
    </source>
</evidence>
<evidence type="ECO:0000256" key="1">
    <source>
        <dbReference type="ARBA" id="ARBA00004395"/>
    </source>
</evidence>
<keyword evidence="2" id="KW-0813">Transport</keyword>
<dbReference type="Pfam" id="PF24597">
    <property type="entry name" value="TPR_DOP1_M"/>
    <property type="match status" value="1"/>
</dbReference>
<feature type="domain" description="DOP1 N-terminal" evidence="8">
    <location>
        <begin position="36"/>
        <end position="325"/>
    </location>
</feature>
<evidence type="ECO:0000256" key="7">
    <source>
        <dbReference type="SAM" id="MobiDB-lite"/>
    </source>
</evidence>
<dbReference type="GO" id="GO:0000139">
    <property type="term" value="C:Golgi membrane"/>
    <property type="evidence" value="ECO:0007669"/>
    <property type="project" value="UniProtKB-SubCell"/>
</dbReference>
<keyword evidence="4" id="KW-0333">Golgi apparatus</keyword>
<protein>
    <submittedName>
        <fullName evidence="11">Dopey, N-terminal-domain-containing protein</fullName>
    </submittedName>
</protein>
<feature type="compositionally biased region" description="Polar residues" evidence="7">
    <location>
        <begin position="960"/>
        <end position="970"/>
    </location>
</feature>
<dbReference type="Pfam" id="PF24598">
    <property type="entry name" value="DOP1_C"/>
    <property type="match status" value="1"/>
</dbReference>
<evidence type="ECO:0000256" key="5">
    <source>
        <dbReference type="ARBA" id="ARBA00023136"/>
    </source>
</evidence>
<evidence type="ECO:0000256" key="2">
    <source>
        <dbReference type="ARBA" id="ARBA00022448"/>
    </source>
</evidence>
<gene>
    <name evidence="11" type="ORF">DFH08DRAFT_843799</name>
</gene>
<dbReference type="GO" id="GO:0015031">
    <property type="term" value="P:protein transport"/>
    <property type="evidence" value="ECO:0007669"/>
    <property type="project" value="UniProtKB-KW"/>
</dbReference>
<evidence type="ECO:0000256" key="4">
    <source>
        <dbReference type="ARBA" id="ARBA00023034"/>
    </source>
</evidence>
<dbReference type="Pfam" id="PF04118">
    <property type="entry name" value="Dopey_N"/>
    <property type="match status" value="1"/>
</dbReference>
<dbReference type="InterPro" id="IPR016024">
    <property type="entry name" value="ARM-type_fold"/>
</dbReference>
<reference evidence="11" key="1">
    <citation type="submission" date="2023-03" db="EMBL/GenBank/DDBJ databases">
        <title>Massive genome expansion in bonnet fungi (Mycena s.s.) driven by repeated elements and novel gene families across ecological guilds.</title>
        <authorList>
            <consortium name="Lawrence Berkeley National Laboratory"/>
            <person name="Harder C.B."/>
            <person name="Miyauchi S."/>
            <person name="Viragh M."/>
            <person name="Kuo A."/>
            <person name="Thoen E."/>
            <person name="Andreopoulos B."/>
            <person name="Lu D."/>
            <person name="Skrede I."/>
            <person name="Drula E."/>
            <person name="Henrissat B."/>
            <person name="Morin E."/>
            <person name="Kohler A."/>
            <person name="Barry K."/>
            <person name="LaButti K."/>
            <person name="Morin E."/>
            <person name="Salamov A."/>
            <person name="Lipzen A."/>
            <person name="Mereny Z."/>
            <person name="Hegedus B."/>
            <person name="Baldrian P."/>
            <person name="Stursova M."/>
            <person name="Weitz H."/>
            <person name="Taylor A."/>
            <person name="Grigoriev I.V."/>
            <person name="Nagy L.G."/>
            <person name="Martin F."/>
            <person name="Kauserud H."/>
        </authorList>
    </citation>
    <scope>NUCLEOTIDE SEQUENCE</scope>
    <source>
        <strain evidence="11">CBHHK002</strain>
    </source>
</reference>
<evidence type="ECO:0000259" key="9">
    <source>
        <dbReference type="Pfam" id="PF24597"/>
    </source>
</evidence>
<keyword evidence="3" id="KW-0653">Protein transport</keyword>
<dbReference type="InterPro" id="IPR056458">
    <property type="entry name" value="TPR_DOP1_M"/>
</dbReference>
<feature type="domain" description="DOP1-like C-terminal" evidence="10">
    <location>
        <begin position="1275"/>
        <end position="1764"/>
    </location>
</feature>
<dbReference type="GO" id="GO:0006895">
    <property type="term" value="P:Golgi to endosome transport"/>
    <property type="evidence" value="ECO:0007669"/>
    <property type="project" value="InterPro"/>
</dbReference>
<comment type="caution">
    <text evidence="11">The sequence shown here is derived from an EMBL/GenBank/DDBJ whole genome shotgun (WGS) entry which is preliminary data.</text>
</comment>